<evidence type="ECO:0000256" key="3">
    <source>
        <dbReference type="ARBA" id="ARBA00023125"/>
    </source>
</evidence>
<dbReference type="PROSITE" id="PS00622">
    <property type="entry name" value="HTH_LUXR_1"/>
    <property type="match status" value="1"/>
</dbReference>
<dbReference type="PROSITE" id="PS50110">
    <property type="entry name" value="RESPONSE_REGULATORY"/>
    <property type="match status" value="1"/>
</dbReference>
<keyword evidence="9" id="KW-1185">Reference proteome</keyword>
<dbReference type="GO" id="GO:0003677">
    <property type="term" value="F:DNA binding"/>
    <property type="evidence" value="ECO:0007669"/>
    <property type="project" value="UniProtKB-KW"/>
</dbReference>
<evidence type="ECO:0000256" key="5">
    <source>
        <dbReference type="PROSITE-ProRule" id="PRU00169"/>
    </source>
</evidence>
<dbReference type="RefSeq" id="WP_229904820.1">
    <property type="nucleotide sequence ID" value="NZ_BNAR01000005.1"/>
</dbReference>
<dbReference type="PANTHER" id="PTHR43214:SF24">
    <property type="entry name" value="TRANSCRIPTIONAL REGULATORY PROTEIN NARL-RELATED"/>
    <property type="match status" value="1"/>
</dbReference>
<dbReference type="SUPFAM" id="SSF46894">
    <property type="entry name" value="C-terminal effector domain of the bipartite response regulators"/>
    <property type="match status" value="1"/>
</dbReference>
<dbReference type="InterPro" id="IPR039420">
    <property type="entry name" value="WalR-like"/>
</dbReference>
<dbReference type="Pfam" id="PF00196">
    <property type="entry name" value="GerE"/>
    <property type="match status" value="1"/>
</dbReference>
<sequence length="217" mass="23273">MTGLGVVIADDARLFRSALAELLTNAGCRILAEVGDADALLAAVEANVPDLAVVDIRMPPRHHLEGLHAAVRIRTSRPSVGVLLLSQYLEVSHLTELVGDVTRGVGYLLKDRASGGDFLNAVHRVAAGGCAFDPDVVSAMLAGPRRRDLLDGLTARELEVLALMAQGRSNQAIAAELSLTGKTVETHVRNIFQRLTLPIESGHHRRVLAVLAYLRSR</sequence>
<keyword evidence="3 8" id="KW-0238">DNA-binding</keyword>
<dbReference type="PRINTS" id="PR00038">
    <property type="entry name" value="HTHLUXR"/>
</dbReference>
<feature type="modified residue" description="4-aspartylphosphate" evidence="5">
    <location>
        <position position="55"/>
    </location>
</feature>
<dbReference type="InterPro" id="IPR058245">
    <property type="entry name" value="NreC/VraR/RcsB-like_REC"/>
</dbReference>
<dbReference type="InterPro" id="IPR011006">
    <property type="entry name" value="CheY-like_superfamily"/>
</dbReference>
<dbReference type="SUPFAM" id="SSF52172">
    <property type="entry name" value="CheY-like"/>
    <property type="match status" value="1"/>
</dbReference>
<accession>A0ABQ3MDU4</accession>
<feature type="domain" description="Response regulatory" evidence="7">
    <location>
        <begin position="5"/>
        <end position="125"/>
    </location>
</feature>
<dbReference type="PROSITE" id="PS50043">
    <property type="entry name" value="HTH_LUXR_2"/>
    <property type="match status" value="1"/>
</dbReference>
<organism evidence="8 9">
    <name type="scientific">Lentzea cavernae</name>
    <dbReference type="NCBI Taxonomy" id="2020703"/>
    <lineage>
        <taxon>Bacteria</taxon>
        <taxon>Bacillati</taxon>
        <taxon>Actinomycetota</taxon>
        <taxon>Actinomycetes</taxon>
        <taxon>Pseudonocardiales</taxon>
        <taxon>Pseudonocardiaceae</taxon>
        <taxon>Lentzea</taxon>
    </lineage>
</organism>
<dbReference type="SMART" id="SM00448">
    <property type="entry name" value="REC"/>
    <property type="match status" value="1"/>
</dbReference>
<feature type="domain" description="HTH luxR-type" evidence="6">
    <location>
        <begin position="146"/>
        <end position="217"/>
    </location>
</feature>
<protein>
    <submittedName>
        <fullName evidence="8">DNA-binding response regulator</fullName>
    </submittedName>
</protein>
<comment type="caution">
    <text evidence="8">The sequence shown here is derived from an EMBL/GenBank/DDBJ whole genome shotgun (WGS) entry which is preliminary data.</text>
</comment>
<dbReference type="SMART" id="SM00421">
    <property type="entry name" value="HTH_LUXR"/>
    <property type="match status" value="1"/>
</dbReference>
<dbReference type="CDD" id="cd06170">
    <property type="entry name" value="LuxR_C_like"/>
    <property type="match status" value="1"/>
</dbReference>
<dbReference type="Pfam" id="PF00072">
    <property type="entry name" value="Response_reg"/>
    <property type="match status" value="1"/>
</dbReference>
<dbReference type="Proteomes" id="UP000605568">
    <property type="component" value="Unassembled WGS sequence"/>
</dbReference>
<dbReference type="Gene3D" id="3.40.50.2300">
    <property type="match status" value="1"/>
</dbReference>
<keyword evidence="1 5" id="KW-0597">Phosphoprotein</keyword>
<name>A0ABQ3MDU4_9PSEU</name>
<dbReference type="EMBL" id="BNAR01000005">
    <property type="protein sequence ID" value="GHH41541.1"/>
    <property type="molecule type" value="Genomic_DNA"/>
</dbReference>
<dbReference type="InterPro" id="IPR016032">
    <property type="entry name" value="Sig_transdc_resp-reg_C-effctor"/>
</dbReference>
<dbReference type="CDD" id="cd17535">
    <property type="entry name" value="REC_NarL-like"/>
    <property type="match status" value="1"/>
</dbReference>
<reference evidence="9" key="1">
    <citation type="journal article" date="2019" name="Int. J. Syst. Evol. Microbiol.">
        <title>The Global Catalogue of Microorganisms (GCM) 10K type strain sequencing project: providing services to taxonomists for standard genome sequencing and annotation.</title>
        <authorList>
            <consortium name="The Broad Institute Genomics Platform"/>
            <consortium name="The Broad Institute Genome Sequencing Center for Infectious Disease"/>
            <person name="Wu L."/>
            <person name="Ma J."/>
        </authorList>
    </citation>
    <scope>NUCLEOTIDE SEQUENCE [LARGE SCALE GENOMIC DNA]</scope>
    <source>
        <strain evidence="9">CGMCC 4.7367</strain>
    </source>
</reference>
<dbReference type="InterPro" id="IPR000792">
    <property type="entry name" value="Tscrpt_reg_LuxR_C"/>
</dbReference>
<evidence type="ECO:0000259" key="7">
    <source>
        <dbReference type="PROSITE" id="PS50110"/>
    </source>
</evidence>
<proteinExistence type="predicted"/>
<dbReference type="InterPro" id="IPR001789">
    <property type="entry name" value="Sig_transdc_resp-reg_receiver"/>
</dbReference>
<keyword evidence="4" id="KW-0804">Transcription</keyword>
<evidence type="ECO:0000313" key="8">
    <source>
        <dbReference type="EMBL" id="GHH41541.1"/>
    </source>
</evidence>
<evidence type="ECO:0000256" key="4">
    <source>
        <dbReference type="ARBA" id="ARBA00023163"/>
    </source>
</evidence>
<evidence type="ECO:0000259" key="6">
    <source>
        <dbReference type="PROSITE" id="PS50043"/>
    </source>
</evidence>
<evidence type="ECO:0000256" key="2">
    <source>
        <dbReference type="ARBA" id="ARBA00023015"/>
    </source>
</evidence>
<evidence type="ECO:0000256" key="1">
    <source>
        <dbReference type="ARBA" id="ARBA00022553"/>
    </source>
</evidence>
<keyword evidence="2" id="KW-0805">Transcription regulation</keyword>
<dbReference type="PANTHER" id="PTHR43214">
    <property type="entry name" value="TWO-COMPONENT RESPONSE REGULATOR"/>
    <property type="match status" value="1"/>
</dbReference>
<gene>
    <name evidence="8" type="ORF">GCM10017774_36320</name>
</gene>
<evidence type="ECO:0000313" key="9">
    <source>
        <dbReference type="Proteomes" id="UP000605568"/>
    </source>
</evidence>